<dbReference type="GO" id="GO:0005524">
    <property type="term" value="F:ATP binding"/>
    <property type="evidence" value="ECO:0007669"/>
    <property type="project" value="TreeGrafter"/>
</dbReference>
<proteinExistence type="inferred from homology"/>
<dbReference type="InterPro" id="IPR015867">
    <property type="entry name" value="N-reg_PII/ATP_PRibTrfase_C"/>
</dbReference>
<keyword evidence="2" id="KW-0547">Nucleotide-binding</keyword>
<dbReference type="PRINTS" id="PR00340">
    <property type="entry name" value="PIIGLNB"/>
</dbReference>
<dbReference type="InterPro" id="IPR011322">
    <property type="entry name" value="N-reg_PII-like_a/b"/>
</dbReference>
<dbReference type="EMBL" id="QFNK01000007">
    <property type="protein sequence ID" value="PZO88803.1"/>
    <property type="molecule type" value="Genomic_DNA"/>
</dbReference>
<dbReference type="SUPFAM" id="SSF54913">
    <property type="entry name" value="GlnB-like"/>
    <property type="match status" value="1"/>
</dbReference>
<dbReference type="InterPro" id="IPR002332">
    <property type="entry name" value="N-reg_PII_urydylation_site"/>
</dbReference>
<comment type="similarity">
    <text evidence="5">Belongs to the P(II) protein family.</text>
</comment>
<accession>A0A2W5A2P5</accession>
<dbReference type="PROSITE" id="PS51343">
    <property type="entry name" value="PII_GLNB_DOM"/>
    <property type="match status" value="1"/>
</dbReference>
<dbReference type="PANTHER" id="PTHR30115">
    <property type="entry name" value="NITROGEN REGULATORY PROTEIN P-II"/>
    <property type="match status" value="1"/>
</dbReference>
<dbReference type="PANTHER" id="PTHR30115:SF20">
    <property type="entry name" value="NITROGEN REGULATORY PROTEIN GLNK"/>
    <property type="match status" value="1"/>
</dbReference>
<name>A0A2W5A2P5_9BACT</name>
<protein>
    <submittedName>
        <fullName evidence="6">P-II family nitrogen regulator</fullName>
    </submittedName>
</protein>
<organism evidence="6 7">
    <name type="scientific">Micavibrio aeruginosavorus</name>
    <dbReference type="NCBI Taxonomy" id="349221"/>
    <lineage>
        <taxon>Bacteria</taxon>
        <taxon>Pseudomonadati</taxon>
        <taxon>Bdellovibrionota</taxon>
        <taxon>Bdellovibrionia</taxon>
        <taxon>Bdellovibrionales</taxon>
        <taxon>Pseudobdellovibrionaceae</taxon>
        <taxon>Micavibrio</taxon>
    </lineage>
</organism>
<evidence type="ECO:0000256" key="3">
    <source>
        <dbReference type="PIRSR" id="PIRSR039144-50"/>
    </source>
</evidence>
<dbReference type="GO" id="GO:0030234">
    <property type="term" value="F:enzyme regulator activity"/>
    <property type="evidence" value="ECO:0007669"/>
    <property type="project" value="InterPro"/>
</dbReference>
<dbReference type="Gene3D" id="3.30.70.120">
    <property type="match status" value="1"/>
</dbReference>
<evidence type="ECO:0000256" key="1">
    <source>
        <dbReference type="ARBA" id="ARBA00022553"/>
    </source>
</evidence>
<dbReference type="Pfam" id="PF00543">
    <property type="entry name" value="P-II"/>
    <property type="match status" value="1"/>
</dbReference>
<dbReference type="SMART" id="SM00938">
    <property type="entry name" value="P-II"/>
    <property type="match status" value="1"/>
</dbReference>
<evidence type="ECO:0000313" key="7">
    <source>
        <dbReference type="Proteomes" id="UP000249557"/>
    </source>
</evidence>
<dbReference type="InterPro" id="IPR017918">
    <property type="entry name" value="N-reg_PII_CS"/>
</dbReference>
<dbReference type="GO" id="GO:0005829">
    <property type="term" value="C:cytosol"/>
    <property type="evidence" value="ECO:0007669"/>
    <property type="project" value="TreeGrafter"/>
</dbReference>
<feature type="modified residue" description="O-UMP-tyrosine" evidence="3">
    <location>
        <position position="51"/>
    </location>
</feature>
<keyword evidence="1 4" id="KW-0597">Phosphoprotein</keyword>
<reference evidence="6 7" key="1">
    <citation type="submission" date="2017-08" db="EMBL/GenBank/DDBJ databases">
        <title>Infants hospitalized years apart are colonized by the same room-sourced microbial strains.</title>
        <authorList>
            <person name="Brooks B."/>
            <person name="Olm M.R."/>
            <person name="Firek B.A."/>
            <person name="Baker R."/>
            <person name="Thomas B.C."/>
            <person name="Morowitz M.J."/>
            <person name="Banfield J.F."/>
        </authorList>
    </citation>
    <scope>NUCLEOTIDE SEQUENCE [LARGE SCALE GENOMIC DNA]</scope>
    <source>
        <strain evidence="6">S2_018_000_R2_104</strain>
    </source>
</reference>
<evidence type="ECO:0000256" key="5">
    <source>
        <dbReference type="RuleBase" id="RU003936"/>
    </source>
</evidence>
<dbReference type="PROSITE" id="PS00638">
    <property type="entry name" value="PII_GLNB_CTER"/>
    <property type="match status" value="1"/>
</dbReference>
<evidence type="ECO:0000256" key="2">
    <source>
        <dbReference type="ARBA" id="ARBA00022741"/>
    </source>
</evidence>
<dbReference type="Proteomes" id="UP000249557">
    <property type="component" value="Unassembled WGS sequence"/>
</dbReference>
<evidence type="ECO:0000313" key="6">
    <source>
        <dbReference type="EMBL" id="PZO88803.1"/>
    </source>
</evidence>
<comment type="caution">
    <text evidence="6">The sequence shown here is derived from an EMBL/GenBank/DDBJ whole genome shotgun (WGS) entry which is preliminary data.</text>
</comment>
<sequence>MKMVMAVIKPFKLDDVREALTALGVEGLTVTEVKGFGRQKGQTEIYRGAEYSVNFLPKVKIEVAIPAKMEKAVVEAIQNTAGTGRIGDGKIFVYDLTSAVRIRTGETGADAL</sequence>
<dbReference type="AlphaFoldDB" id="A0A2W5A2P5"/>
<evidence type="ECO:0000256" key="4">
    <source>
        <dbReference type="PIRSR" id="PIRSR602187-50"/>
    </source>
</evidence>
<dbReference type="InterPro" id="IPR002187">
    <property type="entry name" value="N-reg_PII"/>
</dbReference>
<dbReference type="FunFam" id="3.30.70.120:FF:000001">
    <property type="entry name" value="Nitrogen regulatory protein P-II"/>
    <property type="match status" value="1"/>
</dbReference>
<dbReference type="GO" id="GO:0006808">
    <property type="term" value="P:regulation of nitrogen utilization"/>
    <property type="evidence" value="ECO:0007669"/>
    <property type="project" value="InterPro"/>
</dbReference>
<gene>
    <name evidence="6" type="ORF">DI626_00900</name>
</gene>
<dbReference type="PROSITE" id="PS00496">
    <property type="entry name" value="PII_GLNB_UMP"/>
    <property type="match status" value="1"/>
</dbReference>
<dbReference type="PIRSF" id="PIRSF039144">
    <property type="entry name" value="GlnB"/>
    <property type="match status" value="1"/>
</dbReference>